<feature type="domain" description="WYL" evidence="1">
    <location>
        <begin position="714"/>
        <end position="775"/>
    </location>
</feature>
<evidence type="ECO:0000313" key="4">
    <source>
        <dbReference type="Proteomes" id="UP001165136"/>
    </source>
</evidence>
<comment type="caution">
    <text evidence="3">The sequence shown here is derived from an EMBL/GenBank/DDBJ whole genome shotgun (WGS) entry which is preliminary data.</text>
</comment>
<dbReference type="AlphaFoldDB" id="A0A9W6R9W0"/>
<keyword evidence="4" id="KW-1185">Reference proteome</keyword>
<sequence length="777" mass="82681">MRLVETGSFAEYLAGLDKAALLHLLRIRPDVRVEPVPRGFAQLAERLGGTDSLVSALRMVNRDCVVVGQAVAALGPAATVPGVARLLDVPEATVRNLVADLRGRGLAWTASGTVRLPERLAAHWSAEVGGGRPVATVARSVLVEDLRAAAGALGVDVDGLRKPELTARLAQALADASTVAKIVARLPKPVRARLDQLRHGSGVDYAGYGVSRAGADPNRLLAAVGLALRVNGRWELPQEVAVAAWLAEREAPLTGAPDMPPAVAAPTEVLATAQAAAQDTLRAVTTLLDEARSAPIGALKKGGVGPRERSRLATRLALPADVVLLTIDLAHAAGLLGLVDSGYVPTSAYSAWRDAEPSHRWAALVTAWFELEHAPTSREIQGDKELPPPLPLTSGAGMIRRTLLRAARGGRAVDAVGKHIDWFCPLHGYEGTQSEEKVAAAVREGQLLGVLAADVLTDCGEHLISVADDDPADPVQDLTDRVAPLFPERPCTVVLQSDLTAVVSGQPTVAVSRLLEDSAVCETRGTASVWRFTPERIRHALDGGWTADSLLAELAVLSARPLPQPLEYLIADVARKHGLVRVRGMRSCVLADEATVTEILHTRGLTKLQLAQLAPTVLSSPYELDEVLTKLRAAGFAPVAEDTQGAVIVEDRHDHEAPATTRPTRAAVRARLSAADLAGQLLADPHGETAGGTGASDTFQRLAALNTHLTDAELALLADALDHQRDVLIIYRDKNGSRTRREIRPRELYGRRLESWCHLRNGERDFTVANIESVAPA</sequence>
<dbReference type="Pfam" id="PF13625">
    <property type="entry name" value="Helicase_C_3"/>
    <property type="match status" value="1"/>
</dbReference>
<gene>
    <name evidence="3" type="ORF">Atai01_75240</name>
</gene>
<evidence type="ECO:0000259" key="2">
    <source>
        <dbReference type="Pfam" id="PF13625"/>
    </source>
</evidence>
<proteinExistence type="predicted"/>
<protein>
    <recommendedName>
        <fullName evidence="5">Helicase XPB/Ssl2 N-terminal domain-containing protein</fullName>
    </recommendedName>
</protein>
<dbReference type="InterPro" id="IPR026881">
    <property type="entry name" value="WYL_dom"/>
</dbReference>
<dbReference type="RefSeq" id="WP_285490311.1">
    <property type="nucleotide sequence ID" value="NZ_BSTI01000028.1"/>
</dbReference>
<evidence type="ECO:0008006" key="5">
    <source>
        <dbReference type="Google" id="ProtNLM"/>
    </source>
</evidence>
<dbReference type="Proteomes" id="UP001165136">
    <property type="component" value="Unassembled WGS sequence"/>
</dbReference>
<evidence type="ECO:0000259" key="1">
    <source>
        <dbReference type="Pfam" id="PF13280"/>
    </source>
</evidence>
<accession>A0A9W6R9W0</accession>
<reference evidence="3" key="1">
    <citation type="submission" date="2023-03" db="EMBL/GenBank/DDBJ databases">
        <title>Amycolatopsis taiwanensis NBRC 103393.</title>
        <authorList>
            <person name="Ichikawa N."/>
            <person name="Sato H."/>
            <person name="Tonouchi N."/>
        </authorList>
    </citation>
    <scope>NUCLEOTIDE SEQUENCE</scope>
    <source>
        <strain evidence="3">NBRC 103393</strain>
    </source>
</reference>
<dbReference type="Pfam" id="PF13280">
    <property type="entry name" value="WYL"/>
    <property type="match status" value="1"/>
</dbReference>
<dbReference type="EMBL" id="BSTI01000028">
    <property type="protein sequence ID" value="GLY70905.1"/>
    <property type="molecule type" value="Genomic_DNA"/>
</dbReference>
<evidence type="ECO:0000313" key="3">
    <source>
        <dbReference type="EMBL" id="GLY70905.1"/>
    </source>
</evidence>
<dbReference type="InterPro" id="IPR032830">
    <property type="entry name" value="XPB/Ssl2_N"/>
</dbReference>
<dbReference type="PROSITE" id="PS52050">
    <property type="entry name" value="WYL"/>
    <property type="match status" value="1"/>
</dbReference>
<name>A0A9W6R9W0_9PSEU</name>
<feature type="domain" description="Helicase XPB/Ssl2 N-terminal" evidence="2">
    <location>
        <begin position="493"/>
        <end position="614"/>
    </location>
</feature>
<organism evidence="3 4">
    <name type="scientific">Amycolatopsis taiwanensis</name>
    <dbReference type="NCBI Taxonomy" id="342230"/>
    <lineage>
        <taxon>Bacteria</taxon>
        <taxon>Bacillati</taxon>
        <taxon>Actinomycetota</taxon>
        <taxon>Actinomycetes</taxon>
        <taxon>Pseudonocardiales</taxon>
        <taxon>Pseudonocardiaceae</taxon>
        <taxon>Amycolatopsis</taxon>
    </lineage>
</organism>